<dbReference type="EMBL" id="BQNB010018816">
    <property type="protein sequence ID" value="GJT78586.1"/>
    <property type="molecule type" value="Genomic_DNA"/>
</dbReference>
<comment type="caution">
    <text evidence="1">The sequence shown here is derived from an EMBL/GenBank/DDBJ whole genome shotgun (WGS) entry which is preliminary data.</text>
</comment>
<keyword evidence="2" id="KW-1185">Reference proteome</keyword>
<organism evidence="1 2">
    <name type="scientific">Tanacetum coccineum</name>
    <dbReference type="NCBI Taxonomy" id="301880"/>
    <lineage>
        <taxon>Eukaryota</taxon>
        <taxon>Viridiplantae</taxon>
        <taxon>Streptophyta</taxon>
        <taxon>Embryophyta</taxon>
        <taxon>Tracheophyta</taxon>
        <taxon>Spermatophyta</taxon>
        <taxon>Magnoliopsida</taxon>
        <taxon>eudicotyledons</taxon>
        <taxon>Gunneridae</taxon>
        <taxon>Pentapetalae</taxon>
        <taxon>asterids</taxon>
        <taxon>campanulids</taxon>
        <taxon>Asterales</taxon>
        <taxon>Asteraceae</taxon>
        <taxon>Asteroideae</taxon>
        <taxon>Anthemideae</taxon>
        <taxon>Anthemidinae</taxon>
        <taxon>Tanacetum</taxon>
    </lineage>
</organism>
<protein>
    <submittedName>
        <fullName evidence="1">Uncharacterized protein</fullName>
    </submittedName>
</protein>
<reference evidence="1" key="1">
    <citation type="journal article" date="2022" name="Int. J. Mol. Sci.">
        <title>Draft Genome of Tanacetum Coccineum: Genomic Comparison of Closely Related Tanacetum-Family Plants.</title>
        <authorList>
            <person name="Yamashiro T."/>
            <person name="Shiraishi A."/>
            <person name="Nakayama K."/>
            <person name="Satake H."/>
        </authorList>
    </citation>
    <scope>NUCLEOTIDE SEQUENCE</scope>
</reference>
<proteinExistence type="predicted"/>
<gene>
    <name evidence="1" type="ORF">Tco_1045311</name>
</gene>
<dbReference type="Proteomes" id="UP001151760">
    <property type="component" value="Unassembled WGS sequence"/>
</dbReference>
<sequence>MGTINPSEGLHYRHYYDFDEVAYTFQVEHVQVQTKAEVQIALIRSQQEEVDRVIISMHLKVSKLEYFQYRISVQKKDKAQAEKTQTQAIMCVARLATTFASITAVESKRLEELAESGVDHDIVVFVV</sequence>
<reference evidence="1" key="2">
    <citation type="submission" date="2022-01" db="EMBL/GenBank/DDBJ databases">
        <authorList>
            <person name="Yamashiro T."/>
            <person name="Shiraishi A."/>
            <person name="Satake H."/>
            <person name="Nakayama K."/>
        </authorList>
    </citation>
    <scope>NUCLEOTIDE SEQUENCE</scope>
</reference>
<accession>A0ABQ5GSE1</accession>
<evidence type="ECO:0000313" key="1">
    <source>
        <dbReference type="EMBL" id="GJT78586.1"/>
    </source>
</evidence>
<name>A0ABQ5GSE1_9ASTR</name>
<evidence type="ECO:0000313" key="2">
    <source>
        <dbReference type="Proteomes" id="UP001151760"/>
    </source>
</evidence>